<feature type="non-terminal residue" evidence="2">
    <location>
        <position position="1"/>
    </location>
</feature>
<geneLocation type="mitochondrion" evidence="2"/>
<organism evidence="2">
    <name type="scientific">Nuclearia simplex</name>
    <dbReference type="NCBI Taxonomy" id="154970"/>
    <lineage>
        <taxon>Eukaryota</taxon>
        <taxon>Rotosphaerida</taxon>
        <taxon>Nucleariidae</taxon>
        <taxon>Nuclearia</taxon>
    </lineage>
</organism>
<dbReference type="GeneID" id="14659529"/>
<feature type="domain" description="Homing endonuclease LAGLIDADG" evidence="1">
    <location>
        <begin position="268"/>
        <end position="350"/>
    </location>
</feature>
<name>M1K4T7_9EUKA</name>
<evidence type="ECO:0000259" key="1">
    <source>
        <dbReference type="Pfam" id="PF03161"/>
    </source>
</evidence>
<feature type="domain" description="Homing endonuclease LAGLIDADG" evidence="1">
    <location>
        <begin position="155"/>
        <end position="249"/>
    </location>
</feature>
<gene>
    <name evidence="2" type="primary">orf368</name>
</gene>
<evidence type="ECO:0000313" key="2">
    <source>
        <dbReference type="EMBL" id="AGE93649.1"/>
    </source>
</evidence>
<dbReference type="GO" id="GO:0004519">
    <property type="term" value="F:endonuclease activity"/>
    <property type="evidence" value="ECO:0007669"/>
    <property type="project" value="InterPro"/>
</dbReference>
<dbReference type="InterPro" id="IPR027434">
    <property type="entry name" value="Homing_endonucl"/>
</dbReference>
<dbReference type="RefSeq" id="YP_007476149.1">
    <property type="nucleotide sequence ID" value="NC_020369.1"/>
</dbReference>
<reference evidence="2" key="2">
    <citation type="submission" date="2012-12" db="EMBL/GenBank/DDBJ databases">
        <authorList>
            <person name="Lang B.F."/>
        </authorList>
    </citation>
    <scope>NUCLEOTIDE SEQUENCE</scope>
    <source>
        <strain evidence="2">CCAP 1552/2</strain>
    </source>
</reference>
<dbReference type="SUPFAM" id="SSF55608">
    <property type="entry name" value="Homing endonucleases"/>
    <property type="match status" value="1"/>
</dbReference>
<keyword evidence="2" id="KW-0496">Mitochondrion</keyword>
<protein>
    <recommendedName>
        <fullName evidence="1">Homing endonuclease LAGLIDADG domain-containing protein</fullName>
    </recommendedName>
</protein>
<sequence>LYPFSKVNMTSIISILYFITNRSRAAFYTHFFLFSRSALRGVGARLEFMNTLILRASLPHYSAPFSSYCVAPFSCRGGLPVLVCSFGPRPVRFFSTKGLRCGVYKKFSKSNWYYLPPNVSNTELVIYGSNLCSTVGYPKVTEIIRHTVNIPLNLRSILVGILISDAWMQINKGGNSRLAFKQSLDHFEYFFFIYSKFSHYCSAPFKLSKTSFPARPQGARAKTFYAVYFSTRSYPCFTEFYFLFYPGSKAAGARPEGPPKGPQSVRAKNKVKVVPHNLYDLLTYESLAHWIMCDGTKSYNTIVLQTQSFDIQQVVFILNVLLIKFDIHSTISFQRNQPVLYIKTSSFKKLLPKILPYFVDSLKYKILN</sequence>
<dbReference type="Gene3D" id="3.10.28.10">
    <property type="entry name" value="Homing endonucleases"/>
    <property type="match status" value="2"/>
</dbReference>
<accession>M1K4T7</accession>
<dbReference type="AlphaFoldDB" id="M1K4T7"/>
<dbReference type="EMBL" id="KC573039">
    <property type="protein sequence ID" value="AGE93649.1"/>
    <property type="molecule type" value="Genomic_DNA"/>
</dbReference>
<dbReference type="Pfam" id="PF03161">
    <property type="entry name" value="LAGLIDADG_2"/>
    <property type="match status" value="2"/>
</dbReference>
<dbReference type="InterPro" id="IPR004860">
    <property type="entry name" value="LAGLIDADG_dom"/>
</dbReference>
<proteinExistence type="predicted"/>
<reference evidence="2" key="1">
    <citation type="journal article" date="2009" name="BMC Evol. Biol.">
        <title>Phylogenomic analyses predict sistergroup relationship of nucleariids and fungi and paraphyly of zygomycetes with significant support.</title>
        <authorList>
            <person name="Liu Y."/>
            <person name="Steenkamp E.T."/>
            <person name="Brinkmann H."/>
            <person name="Forget L."/>
            <person name="Philippe H."/>
            <person name="Lang B.F."/>
        </authorList>
    </citation>
    <scope>NUCLEOTIDE SEQUENCE</scope>
    <source>
        <strain evidence="2">CCAP 1552/2</strain>
    </source>
</reference>